<dbReference type="PROSITE" id="PS00018">
    <property type="entry name" value="EF_HAND_1"/>
    <property type="match status" value="2"/>
</dbReference>
<dbReference type="GO" id="GO:0005509">
    <property type="term" value="F:calcium ion binding"/>
    <property type="evidence" value="ECO:0007669"/>
    <property type="project" value="InterPro"/>
</dbReference>
<accession>A0A7W8DBE0</accession>
<dbReference type="Proteomes" id="UP000521199">
    <property type="component" value="Unassembled WGS sequence"/>
</dbReference>
<feature type="region of interest" description="Disordered" evidence="1">
    <location>
        <begin position="98"/>
        <end position="153"/>
    </location>
</feature>
<feature type="domain" description="EF-hand" evidence="3">
    <location>
        <begin position="85"/>
        <end position="120"/>
    </location>
</feature>
<protein>
    <recommendedName>
        <fullName evidence="3">EF-hand domain-containing protein</fullName>
    </recommendedName>
</protein>
<dbReference type="EMBL" id="JACHHP010000007">
    <property type="protein sequence ID" value="MBB5209613.1"/>
    <property type="molecule type" value="Genomic_DNA"/>
</dbReference>
<evidence type="ECO:0000256" key="1">
    <source>
        <dbReference type="SAM" id="MobiDB-lite"/>
    </source>
</evidence>
<keyword evidence="5" id="KW-1185">Reference proteome</keyword>
<dbReference type="InterPro" id="IPR002048">
    <property type="entry name" value="EF_hand_dom"/>
</dbReference>
<dbReference type="RefSeq" id="WP_183962285.1">
    <property type="nucleotide sequence ID" value="NZ_JACHHP010000007.1"/>
</dbReference>
<evidence type="ECO:0000313" key="5">
    <source>
        <dbReference type="Proteomes" id="UP000521199"/>
    </source>
</evidence>
<feature type="chain" id="PRO_5031238854" description="EF-hand domain-containing protein" evidence="2">
    <location>
        <begin position="27"/>
        <end position="153"/>
    </location>
</feature>
<evidence type="ECO:0000313" key="4">
    <source>
        <dbReference type="EMBL" id="MBB5209613.1"/>
    </source>
</evidence>
<organism evidence="4 5">
    <name type="scientific">Chiayiivirga flava</name>
    <dbReference type="NCBI Taxonomy" id="659595"/>
    <lineage>
        <taxon>Bacteria</taxon>
        <taxon>Pseudomonadati</taxon>
        <taxon>Pseudomonadota</taxon>
        <taxon>Gammaproteobacteria</taxon>
        <taxon>Lysobacterales</taxon>
        <taxon>Lysobacteraceae</taxon>
        <taxon>Chiayiivirga</taxon>
    </lineage>
</organism>
<comment type="caution">
    <text evidence="4">The sequence shown here is derived from an EMBL/GenBank/DDBJ whole genome shotgun (WGS) entry which is preliminary data.</text>
</comment>
<feature type="compositionally biased region" description="Basic and acidic residues" evidence="1">
    <location>
        <begin position="117"/>
        <end position="137"/>
    </location>
</feature>
<feature type="signal peptide" evidence="2">
    <location>
        <begin position="1"/>
        <end position="26"/>
    </location>
</feature>
<reference evidence="4 5" key="1">
    <citation type="submission" date="2020-08" db="EMBL/GenBank/DDBJ databases">
        <title>Genomic Encyclopedia of Type Strains, Phase IV (KMG-IV): sequencing the most valuable type-strain genomes for metagenomic binning, comparative biology and taxonomic classification.</title>
        <authorList>
            <person name="Goeker M."/>
        </authorList>
    </citation>
    <scope>NUCLEOTIDE SEQUENCE [LARGE SCALE GENOMIC DNA]</scope>
    <source>
        <strain evidence="4 5">DSM 24163</strain>
    </source>
</reference>
<sequence length="153" mass="16147">MSLRHRILPALIASGLAFAVVGTAVAGPHRDHDRAGMAAKLDTDGDGKIEVADVEANAAKRAADIDTDRNGTITATEVLAHQDRQRLAMAERRLAKLDSNGDGVVSTDEFAGGQSDRVAKLDADSDGVISRDEFRAGRHDRRGRGPGAPTPVE</sequence>
<dbReference type="InterPro" id="IPR018247">
    <property type="entry name" value="EF_Hand_1_Ca_BS"/>
</dbReference>
<evidence type="ECO:0000256" key="2">
    <source>
        <dbReference type="SAM" id="SignalP"/>
    </source>
</evidence>
<evidence type="ECO:0000259" key="3">
    <source>
        <dbReference type="PROSITE" id="PS50222"/>
    </source>
</evidence>
<name>A0A7W8DBE0_9GAMM</name>
<keyword evidence="2" id="KW-0732">Signal</keyword>
<proteinExistence type="predicted"/>
<dbReference type="AlphaFoldDB" id="A0A7W8DBE0"/>
<dbReference type="SUPFAM" id="SSF47473">
    <property type="entry name" value="EF-hand"/>
    <property type="match status" value="1"/>
</dbReference>
<dbReference type="Gene3D" id="1.10.238.10">
    <property type="entry name" value="EF-hand"/>
    <property type="match status" value="2"/>
</dbReference>
<dbReference type="Pfam" id="PF13202">
    <property type="entry name" value="EF-hand_5"/>
    <property type="match status" value="3"/>
</dbReference>
<dbReference type="PROSITE" id="PS50222">
    <property type="entry name" value="EF_HAND_2"/>
    <property type="match status" value="1"/>
</dbReference>
<gene>
    <name evidence="4" type="ORF">HNQ52_003185</name>
</gene>
<dbReference type="InterPro" id="IPR011992">
    <property type="entry name" value="EF-hand-dom_pair"/>
</dbReference>